<dbReference type="EMBL" id="KN573080">
    <property type="protein sequence ID" value="KHJ83512.1"/>
    <property type="molecule type" value="Genomic_DNA"/>
</dbReference>
<sequence>MLLSSCHQRLLSTVGKKASNRFLSLGSILSQEKASTSQPNAVMGTKSELKVSDVKSKVGEKKKTPLFSGHDVPINLNFPNRRGIPGYDPEYPLEEIVKDIPGIVKEQSKLLKEELSTVEMTFEKVELLEDLGSVRQDEARIEWKFDTPEKL</sequence>
<proteinExistence type="predicted"/>
<evidence type="ECO:0000256" key="1">
    <source>
        <dbReference type="SAM" id="MobiDB-lite"/>
    </source>
</evidence>
<dbReference type="Proteomes" id="UP000053660">
    <property type="component" value="Unassembled WGS sequence"/>
</dbReference>
<protein>
    <submittedName>
        <fullName evidence="2">Uncharacterized protein</fullName>
    </submittedName>
</protein>
<feature type="region of interest" description="Disordered" evidence="1">
    <location>
        <begin position="34"/>
        <end position="55"/>
    </location>
</feature>
<dbReference type="AlphaFoldDB" id="A0A0B1SJ14"/>
<evidence type="ECO:0000313" key="3">
    <source>
        <dbReference type="Proteomes" id="UP000053660"/>
    </source>
</evidence>
<accession>A0A0B1SJ14</accession>
<keyword evidence="3" id="KW-1185">Reference proteome</keyword>
<gene>
    <name evidence="2" type="ORF">OESDEN_16789</name>
</gene>
<organism evidence="2 3">
    <name type="scientific">Oesophagostomum dentatum</name>
    <name type="common">Nodular worm</name>
    <dbReference type="NCBI Taxonomy" id="61180"/>
    <lineage>
        <taxon>Eukaryota</taxon>
        <taxon>Metazoa</taxon>
        <taxon>Ecdysozoa</taxon>
        <taxon>Nematoda</taxon>
        <taxon>Chromadorea</taxon>
        <taxon>Rhabditida</taxon>
        <taxon>Rhabditina</taxon>
        <taxon>Rhabditomorpha</taxon>
        <taxon>Strongyloidea</taxon>
        <taxon>Strongylidae</taxon>
        <taxon>Oesophagostomum</taxon>
    </lineage>
</organism>
<evidence type="ECO:0000313" key="2">
    <source>
        <dbReference type="EMBL" id="KHJ83512.1"/>
    </source>
</evidence>
<name>A0A0B1SJ14_OESDE</name>
<reference evidence="2 3" key="1">
    <citation type="submission" date="2014-03" db="EMBL/GenBank/DDBJ databases">
        <title>Draft genome of the hookworm Oesophagostomum dentatum.</title>
        <authorList>
            <person name="Mitreva M."/>
        </authorList>
    </citation>
    <scope>NUCLEOTIDE SEQUENCE [LARGE SCALE GENOMIC DNA]</scope>
    <source>
        <strain evidence="2 3">OD-Hann</strain>
    </source>
</reference>
<dbReference type="OrthoDB" id="5870744at2759"/>